<keyword evidence="1" id="KW-1133">Transmembrane helix</keyword>
<organism evidence="2 3">
    <name type="scientific">Pleomassaria siparia CBS 279.74</name>
    <dbReference type="NCBI Taxonomy" id="1314801"/>
    <lineage>
        <taxon>Eukaryota</taxon>
        <taxon>Fungi</taxon>
        <taxon>Dikarya</taxon>
        <taxon>Ascomycota</taxon>
        <taxon>Pezizomycotina</taxon>
        <taxon>Dothideomycetes</taxon>
        <taxon>Pleosporomycetidae</taxon>
        <taxon>Pleosporales</taxon>
        <taxon>Pleomassariaceae</taxon>
        <taxon>Pleomassaria</taxon>
    </lineage>
</organism>
<evidence type="ECO:0008006" key="4">
    <source>
        <dbReference type="Google" id="ProtNLM"/>
    </source>
</evidence>
<evidence type="ECO:0000313" key="3">
    <source>
        <dbReference type="Proteomes" id="UP000799428"/>
    </source>
</evidence>
<feature type="transmembrane region" description="Helical" evidence="1">
    <location>
        <begin position="45"/>
        <end position="65"/>
    </location>
</feature>
<dbReference type="AlphaFoldDB" id="A0A6G1KB17"/>
<protein>
    <recommendedName>
        <fullName evidence="4">Major facilitator superfamily (MFS) profile domain-containing protein</fullName>
    </recommendedName>
</protein>
<evidence type="ECO:0000313" key="2">
    <source>
        <dbReference type="EMBL" id="KAF2710014.1"/>
    </source>
</evidence>
<evidence type="ECO:0000256" key="1">
    <source>
        <dbReference type="SAM" id="Phobius"/>
    </source>
</evidence>
<name>A0A6G1KB17_9PLEO</name>
<dbReference type="EMBL" id="MU005769">
    <property type="protein sequence ID" value="KAF2710014.1"/>
    <property type="molecule type" value="Genomic_DNA"/>
</dbReference>
<dbReference type="Proteomes" id="UP000799428">
    <property type="component" value="Unassembled WGS sequence"/>
</dbReference>
<dbReference type="OrthoDB" id="10021397at2759"/>
<sequence length="88" mass="9286">MCIQAEQSGLDTRSCLALASDSDSACSKSTSQSVQTVLPRKDMPIGTALVFFGQALGGVVFISVARNIFASKLDAYISVVSIIPIFKL</sequence>
<keyword evidence="1" id="KW-0812">Transmembrane</keyword>
<proteinExistence type="predicted"/>
<reference evidence="2" key="1">
    <citation type="journal article" date="2020" name="Stud. Mycol.">
        <title>101 Dothideomycetes genomes: a test case for predicting lifestyles and emergence of pathogens.</title>
        <authorList>
            <person name="Haridas S."/>
            <person name="Albert R."/>
            <person name="Binder M."/>
            <person name="Bloem J."/>
            <person name="Labutti K."/>
            <person name="Salamov A."/>
            <person name="Andreopoulos B."/>
            <person name="Baker S."/>
            <person name="Barry K."/>
            <person name="Bills G."/>
            <person name="Bluhm B."/>
            <person name="Cannon C."/>
            <person name="Castanera R."/>
            <person name="Culley D."/>
            <person name="Daum C."/>
            <person name="Ezra D."/>
            <person name="Gonzalez J."/>
            <person name="Henrissat B."/>
            <person name="Kuo A."/>
            <person name="Liang C."/>
            <person name="Lipzen A."/>
            <person name="Lutzoni F."/>
            <person name="Magnuson J."/>
            <person name="Mondo S."/>
            <person name="Nolan M."/>
            <person name="Ohm R."/>
            <person name="Pangilinan J."/>
            <person name="Park H.-J."/>
            <person name="Ramirez L."/>
            <person name="Alfaro M."/>
            <person name="Sun H."/>
            <person name="Tritt A."/>
            <person name="Yoshinaga Y."/>
            <person name="Zwiers L.-H."/>
            <person name="Turgeon B."/>
            <person name="Goodwin S."/>
            <person name="Spatafora J."/>
            <person name="Crous P."/>
            <person name="Grigoriev I."/>
        </authorList>
    </citation>
    <scope>NUCLEOTIDE SEQUENCE</scope>
    <source>
        <strain evidence="2">CBS 279.74</strain>
    </source>
</reference>
<gene>
    <name evidence="2" type="ORF">K504DRAFT_466457</name>
</gene>
<keyword evidence="3" id="KW-1185">Reference proteome</keyword>
<accession>A0A6G1KB17</accession>
<keyword evidence="1" id="KW-0472">Membrane</keyword>